<dbReference type="InterPro" id="IPR007539">
    <property type="entry name" value="DUF551"/>
</dbReference>
<feature type="non-terminal residue" evidence="2">
    <location>
        <position position="1"/>
    </location>
</feature>
<name>K1SFB8_9ZZZZ</name>
<accession>K1SFB8</accession>
<gene>
    <name evidence="2" type="ORF">LEA_16052</name>
</gene>
<evidence type="ECO:0000259" key="1">
    <source>
        <dbReference type="Pfam" id="PF04448"/>
    </source>
</evidence>
<dbReference type="AlphaFoldDB" id="K1SFB8"/>
<protein>
    <recommendedName>
        <fullName evidence="1">DUF551 domain-containing protein</fullName>
    </recommendedName>
</protein>
<organism evidence="2">
    <name type="scientific">human gut metagenome</name>
    <dbReference type="NCBI Taxonomy" id="408170"/>
    <lineage>
        <taxon>unclassified sequences</taxon>
        <taxon>metagenomes</taxon>
        <taxon>organismal metagenomes</taxon>
    </lineage>
</organism>
<evidence type="ECO:0000313" key="2">
    <source>
        <dbReference type="EMBL" id="EKC54049.1"/>
    </source>
</evidence>
<proteinExistence type="predicted"/>
<dbReference type="Pfam" id="PF04448">
    <property type="entry name" value="DUF551"/>
    <property type="match status" value="1"/>
</dbReference>
<reference evidence="2" key="1">
    <citation type="journal article" date="2013" name="Environ. Microbiol.">
        <title>Microbiota from the distal guts of lean and obese adolescents exhibit partial functional redundancy besides clear differences in community structure.</title>
        <authorList>
            <person name="Ferrer M."/>
            <person name="Ruiz A."/>
            <person name="Lanza F."/>
            <person name="Haange S.B."/>
            <person name="Oberbach A."/>
            <person name="Till H."/>
            <person name="Bargiela R."/>
            <person name="Campoy C."/>
            <person name="Segura M.T."/>
            <person name="Richter M."/>
            <person name="von Bergen M."/>
            <person name="Seifert J."/>
            <person name="Suarez A."/>
        </authorList>
    </citation>
    <scope>NUCLEOTIDE SEQUENCE</scope>
</reference>
<feature type="domain" description="DUF551" evidence="1">
    <location>
        <begin position="76"/>
        <end position="143"/>
    </location>
</feature>
<dbReference type="EMBL" id="AJWY01010969">
    <property type="protein sequence ID" value="EKC54049.1"/>
    <property type="molecule type" value="Genomic_DNA"/>
</dbReference>
<comment type="caution">
    <text evidence="2">The sequence shown here is derived from an EMBL/GenBank/DDBJ whole genome shotgun (WGS) entry which is preliminary data.</text>
</comment>
<sequence>VVPCKPGDEIYGIVEVEFPEWDCYICGFIVQDVSAKQVKYADDWTDWDAPYLYTDEKEAEAKARQLRNQRKRLESGWIPVTERLPENDDYVLMSFENFSLPLVGRYMDDEKLGGAWYLGDCFDEDTCLANDLFVNAWMPLPKPYREDEEDGK</sequence>